<gene>
    <name evidence="1" type="ORF">C8N25_112127</name>
</gene>
<keyword evidence="2" id="KW-1185">Reference proteome</keyword>
<evidence type="ECO:0000313" key="1">
    <source>
        <dbReference type="EMBL" id="REG86422.1"/>
    </source>
</evidence>
<dbReference type="InterPro" id="IPR005358">
    <property type="entry name" value="Puta_zinc/iron-chelating_dom"/>
</dbReference>
<protein>
    <submittedName>
        <fullName evidence="1">Putative zinc-or iron-chelating protein</fullName>
    </submittedName>
</protein>
<dbReference type="Pfam" id="PF03692">
    <property type="entry name" value="CxxCxxCC"/>
    <property type="match status" value="1"/>
</dbReference>
<reference evidence="1 2" key="1">
    <citation type="submission" date="2018-08" db="EMBL/GenBank/DDBJ databases">
        <title>Genomic Encyclopedia of Archaeal and Bacterial Type Strains, Phase II (KMG-II): from individual species to whole genera.</title>
        <authorList>
            <person name="Goeker M."/>
        </authorList>
    </citation>
    <scope>NUCLEOTIDE SEQUENCE [LARGE SCALE GENOMIC DNA]</scope>
    <source>
        <strain evidence="1 2">DSM 15986</strain>
    </source>
</reference>
<evidence type="ECO:0000313" key="2">
    <source>
        <dbReference type="Proteomes" id="UP000256405"/>
    </source>
</evidence>
<comment type="caution">
    <text evidence="1">The sequence shown here is derived from an EMBL/GenBank/DDBJ whole genome shotgun (WGS) entry which is preliminary data.</text>
</comment>
<sequence>MGINKQSLVYFCALFEYKEMNLAEKSQATLDVFSELESDTKQFASESGLSCVSGCGFCCANPKVPASPLEFLPLAFDLHDKGLAESTLIILESKDEGDSCVMYRPQSEDGRKGFCGNHTKRGMICRLFAASARRTKYGKKDLIICKVLKEEKAEAFLIASERINKDLDIPLATAFYSRLDEIDESLSQQFTINEAIAFALELVLRYRFYEEQEIDVIA</sequence>
<accession>A0A3E0DSC3</accession>
<dbReference type="RefSeq" id="WP_240510892.1">
    <property type="nucleotide sequence ID" value="NZ_MSSW01000019.1"/>
</dbReference>
<organism evidence="1 2">
    <name type="scientific">Algoriphagus antarcticus</name>
    <dbReference type="NCBI Taxonomy" id="238540"/>
    <lineage>
        <taxon>Bacteria</taxon>
        <taxon>Pseudomonadati</taxon>
        <taxon>Bacteroidota</taxon>
        <taxon>Cytophagia</taxon>
        <taxon>Cytophagales</taxon>
        <taxon>Cyclobacteriaceae</taxon>
        <taxon>Algoriphagus</taxon>
    </lineage>
</organism>
<dbReference type="Proteomes" id="UP000256405">
    <property type="component" value="Unassembled WGS sequence"/>
</dbReference>
<name>A0A3E0DSC3_9BACT</name>
<proteinExistence type="predicted"/>
<dbReference type="AlphaFoldDB" id="A0A3E0DSC3"/>
<dbReference type="EMBL" id="QUNF01000012">
    <property type="protein sequence ID" value="REG86422.1"/>
    <property type="molecule type" value="Genomic_DNA"/>
</dbReference>